<evidence type="ECO:0000313" key="11">
    <source>
        <dbReference type="EMBL" id="MBP2416702.1"/>
    </source>
</evidence>
<dbReference type="InterPro" id="IPR014048">
    <property type="entry name" value="MethylDNA_cys_MeTrfase_DNA-bd"/>
</dbReference>
<evidence type="ECO:0000259" key="9">
    <source>
        <dbReference type="Pfam" id="PF01035"/>
    </source>
</evidence>
<comment type="miscellaneous">
    <text evidence="8">This enzyme catalyzes only one turnover and therefore is not strictly catalytic. According to one definition, an enzyme is a biocatalyst that acts repeatedly and over many reaction cycles.</text>
</comment>
<dbReference type="PANTHER" id="PTHR10815">
    <property type="entry name" value="METHYLATED-DNA--PROTEIN-CYSTEINE METHYLTRANSFERASE"/>
    <property type="match status" value="1"/>
</dbReference>
<dbReference type="Pfam" id="PF02870">
    <property type="entry name" value="Methyltransf_1N"/>
    <property type="match status" value="1"/>
</dbReference>
<evidence type="ECO:0000256" key="4">
    <source>
        <dbReference type="ARBA" id="ARBA00022679"/>
    </source>
</evidence>
<gene>
    <name evidence="11" type="ORF">JOF54_001624</name>
</gene>
<name>A0ABS4Z6L6_9ACTN</name>
<dbReference type="GO" id="GO:0032259">
    <property type="term" value="P:methylation"/>
    <property type="evidence" value="ECO:0007669"/>
    <property type="project" value="UniProtKB-KW"/>
</dbReference>
<reference evidence="11 12" key="1">
    <citation type="submission" date="2021-03" db="EMBL/GenBank/DDBJ databases">
        <title>Sequencing the genomes of 1000 actinobacteria strains.</title>
        <authorList>
            <person name="Klenk H.-P."/>
        </authorList>
    </citation>
    <scope>NUCLEOTIDE SEQUENCE [LARGE SCALE GENOMIC DNA]</scope>
    <source>
        <strain evidence="11 12">DSM 12936</strain>
    </source>
</reference>
<dbReference type="SUPFAM" id="SSF53155">
    <property type="entry name" value="Methylated DNA-protein cysteine methyltransferase domain"/>
    <property type="match status" value="1"/>
</dbReference>
<keyword evidence="4 8" id="KW-0808">Transferase</keyword>
<proteinExistence type="inferred from homology"/>
<evidence type="ECO:0000313" key="12">
    <source>
        <dbReference type="Proteomes" id="UP000758168"/>
    </source>
</evidence>
<dbReference type="Pfam" id="PF01035">
    <property type="entry name" value="DNA_binding_1"/>
    <property type="match status" value="1"/>
</dbReference>
<evidence type="ECO:0000256" key="6">
    <source>
        <dbReference type="ARBA" id="ARBA00023204"/>
    </source>
</evidence>
<accession>A0ABS4Z6L6</accession>
<organism evidence="11 12">
    <name type="scientific">Microlunatus capsulatus</name>
    <dbReference type="NCBI Taxonomy" id="99117"/>
    <lineage>
        <taxon>Bacteria</taxon>
        <taxon>Bacillati</taxon>
        <taxon>Actinomycetota</taxon>
        <taxon>Actinomycetes</taxon>
        <taxon>Propionibacteriales</taxon>
        <taxon>Propionibacteriaceae</taxon>
        <taxon>Microlunatus</taxon>
    </lineage>
</organism>
<dbReference type="PROSITE" id="PS00374">
    <property type="entry name" value="MGMT"/>
    <property type="match status" value="1"/>
</dbReference>
<keyword evidence="2 8" id="KW-0963">Cytoplasm</keyword>
<evidence type="ECO:0000256" key="8">
    <source>
        <dbReference type="HAMAP-Rule" id="MF_00772"/>
    </source>
</evidence>
<dbReference type="GO" id="GO:0003908">
    <property type="term" value="F:methylated-DNA-[protein]-cysteine S-methyltransferase activity"/>
    <property type="evidence" value="ECO:0007669"/>
    <property type="project" value="UniProtKB-EC"/>
</dbReference>
<evidence type="ECO:0000256" key="3">
    <source>
        <dbReference type="ARBA" id="ARBA00022603"/>
    </source>
</evidence>
<dbReference type="EC" id="2.1.1.63" evidence="8"/>
<comment type="subcellular location">
    <subcellularLocation>
        <location evidence="8">Cytoplasm</location>
    </subcellularLocation>
</comment>
<comment type="function">
    <text evidence="8">Involved in the cellular defense against the biological effects of O6-methylguanine (O6-MeG) and O4-methylthymine (O4-MeT) in DNA. Repairs the methylated nucleobase in DNA by stoichiometrically transferring the methyl group to a cysteine residue in the enzyme. This is a suicide reaction: the enzyme is irreversibly inactivated.</text>
</comment>
<keyword evidence="5 8" id="KW-0227">DNA damage</keyword>
<dbReference type="EMBL" id="JAGIOB010000001">
    <property type="protein sequence ID" value="MBP2416702.1"/>
    <property type="molecule type" value="Genomic_DNA"/>
</dbReference>
<evidence type="ECO:0000256" key="7">
    <source>
        <dbReference type="ARBA" id="ARBA00049348"/>
    </source>
</evidence>
<dbReference type="Proteomes" id="UP000758168">
    <property type="component" value="Unassembled WGS sequence"/>
</dbReference>
<keyword evidence="3 8" id="KW-0489">Methyltransferase</keyword>
<dbReference type="SUPFAM" id="SSF46767">
    <property type="entry name" value="Methylated DNA-protein cysteine methyltransferase, C-terminal domain"/>
    <property type="match status" value="1"/>
</dbReference>
<comment type="catalytic activity">
    <reaction evidence="7 8">
        <text>a 6-O-methyl-2'-deoxyguanosine in DNA + L-cysteinyl-[protein] = S-methyl-L-cysteinyl-[protein] + a 2'-deoxyguanosine in DNA</text>
        <dbReference type="Rhea" id="RHEA:24000"/>
        <dbReference type="Rhea" id="RHEA-COMP:10131"/>
        <dbReference type="Rhea" id="RHEA-COMP:10132"/>
        <dbReference type="Rhea" id="RHEA-COMP:11367"/>
        <dbReference type="Rhea" id="RHEA-COMP:11368"/>
        <dbReference type="ChEBI" id="CHEBI:29950"/>
        <dbReference type="ChEBI" id="CHEBI:82612"/>
        <dbReference type="ChEBI" id="CHEBI:85445"/>
        <dbReference type="ChEBI" id="CHEBI:85448"/>
        <dbReference type="EC" id="2.1.1.63"/>
    </reaction>
</comment>
<dbReference type="InterPro" id="IPR036217">
    <property type="entry name" value="MethylDNA_cys_MeTrfase_DNAb"/>
</dbReference>
<keyword evidence="12" id="KW-1185">Reference proteome</keyword>
<dbReference type="InterPro" id="IPR036631">
    <property type="entry name" value="MGMT_N_sf"/>
</dbReference>
<dbReference type="NCBIfam" id="TIGR00589">
    <property type="entry name" value="ogt"/>
    <property type="match status" value="1"/>
</dbReference>
<keyword evidence="6 8" id="KW-0234">DNA repair</keyword>
<comment type="similarity">
    <text evidence="8">Belongs to the MGMT family.</text>
</comment>
<comment type="caution">
    <text evidence="11">The sequence shown here is derived from an EMBL/GenBank/DDBJ whole genome shotgun (WGS) entry which is preliminary data.</text>
</comment>
<evidence type="ECO:0000256" key="5">
    <source>
        <dbReference type="ARBA" id="ARBA00022763"/>
    </source>
</evidence>
<evidence type="ECO:0000256" key="1">
    <source>
        <dbReference type="ARBA" id="ARBA00001286"/>
    </source>
</evidence>
<comment type="catalytic activity">
    <reaction evidence="1 8">
        <text>a 4-O-methyl-thymidine in DNA + L-cysteinyl-[protein] = a thymidine in DNA + S-methyl-L-cysteinyl-[protein]</text>
        <dbReference type="Rhea" id="RHEA:53428"/>
        <dbReference type="Rhea" id="RHEA-COMP:10131"/>
        <dbReference type="Rhea" id="RHEA-COMP:10132"/>
        <dbReference type="Rhea" id="RHEA-COMP:13555"/>
        <dbReference type="Rhea" id="RHEA-COMP:13556"/>
        <dbReference type="ChEBI" id="CHEBI:29950"/>
        <dbReference type="ChEBI" id="CHEBI:82612"/>
        <dbReference type="ChEBI" id="CHEBI:137386"/>
        <dbReference type="ChEBI" id="CHEBI:137387"/>
        <dbReference type="EC" id="2.1.1.63"/>
    </reaction>
</comment>
<dbReference type="PANTHER" id="PTHR10815:SF5">
    <property type="entry name" value="METHYLATED-DNA--PROTEIN-CYSTEINE METHYLTRANSFERASE"/>
    <property type="match status" value="1"/>
</dbReference>
<feature type="domain" description="Methylguanine DNA methyltransferase ribonuclease-like" evidence="10">
    <location>
        <begin position="51"/>
        <end position="126"/>
    </location>
</feature>
<dbReference type="RefSeq" id="WP_210054604.1">
    <property type="nucleotide sequence ID" value="NZ_BAAAMH010000025.1"/>
</dbReference>
<feature type="active site" description="Nucleophile; methyl group acceptor" evidence="8">
    <location>
        <position position="182"/>
    </location>
</feature>
<evidence type="ECO:0000259" key="10">
    <source>
        <dbReference type="Pfam" id="PF02870"/>
    </source>
</evidence>
<dbReference type="InterPro" id="IPR001497">
    <property type="entry name" value="MethylDNA_cys_MeTrfase_AS"/>
</dbReference>
<dbReference type="InterPro" id="IPR036388">
    <property type="entry name" value="WH-like_DNA-bd_sf"/>
</dbReference>
<dbReference type="Gene3D" id="1.10.10.10">
    <property type="entry name" value="Winged helix-like DNA-binding domain superfamily/Winged helix DNA-binding domain"/>
    <property type="match status" value="1"/>
</dbReference>
<dbReference type="CDD" id="cd06445">
    <property type="entry name" value="ATase"/>
    <property type="match status" value="1"/>
</dbReference>
<dbReference type="Gene3D" id="3.30.160.70">
    <property type="entry name" value="Methylated DNA-protein cysteine methyltransferase domain"/>
    <property type="match status" value="1"/>
</dbReference>
<feature type="domain" description="Methylated-DNA-[protein]-cysteine S-methyltransferase DNA binding" evidence="9">
    <location>
        <begin position="132"/>
        <end position="210"/>
    </location>
</feature>
<dbReference type="HAMAP" id="MF_00772">
    <property type="entry name" value="OGT"/>
    <property type="match status" value="1"/>
</dbReference>
<dbReference type="InterPro" id="IPR023546">
    <property type="entry name" value="MGMT"/>
</dbReference>
<sequence length="222" mass="23811">MTTPTSRTPGLSAPAQAATDAAGLSADAQLERLRHRLAAAAEDADLLDVGYTTTDSPFGPLLLAATREGLVRLAFAREDHDAVLVRLAERVSPRVLRAPARLDGVRRQLDEYFAGRRRDFAVALDLRLSSGFRRTVLDHLRVLPYGRTETYTEVARATASPRAVRAVGSACATNPVPVVVPCHRVLRSDGSPGGYVGGLAVKAGLLALEARTAAEDYRSQDR</sequence>
<protein>
    <recommendedName>
        <fullName evidence="8">Methylated-DNA--protein-cysteine methyltransferase</fullName>
        <ecNumber evidence="8">2.1.1.63</ecNumber>
    </recommendedName>
    <alternativeName>
        <fullName evidence="8">6-O-methylguanine-DNA methyltransferase</fullName>
        <shortName evidence="8">MGMT</shortName>
    </alternativeName>
    <alternativeName>
        <fullName evidence="8">O-6-methylguanine-DNA-alkyltransferase</fullName>
    </alternativeName>
</protein>
<dbReference type="InterPro" id="IPR008332">
    <property type="entry name" value="MethylG_MeTrfase_N"/>
</dbReference>
<evidence type="ECO:0000256" key="2">
    <source>
        <dbReference type="ARBA" id="ARBA00022490"/>
    </source>
</evidence>